<name>A0A0C3EKX1_9AGAM</name>
<keyword evidence="1" id="KW-0732">Signal</keyword>
<dbReference type="EMBL" id="KN822008">
    <property type="protein sequence ID" value="KIM68869.1"/>
    <property type="molecule type" value="Genomic_DNA"/>
</dbReference>
<gene>
    <name evidence="3" type="ORF">SCLCIDRAFT_69918</name>
</gene>
<reference evidence="3 4" key="1">
    <citation type="submission" date="2014-04" db="EMBL/GenBank/DDBJ databases">
        <authorList>
            <consortium name="DOE Joint Genome Institute"/>
            <person name="Kuo A."/>
            <person name="Kohler A."/>
            <person name="Nagy L.G."/>
            <person name="Floudas D."/>
            <person name="Copeland A."/>
            <person name="Barry K.W."/>
            <person name="Cichocki N."/>
            <person name="Veneault-Fourrey C."/>
            <person name="LaButti K."/>
            <person name="Lindquist E.A."/>
            <person name="Lipzen A."/>
            <person name="Lundell T."/>
            <person name="Morin E."/>
            <person name="Murat C."/>
            <person name="Sun H."/>
            <person name="Tunlid A."/>
            <person name="Henrissat B."/>
            <person name="Grigoriev I.V."/>
            <person name="Hibbett D.S."/>
            <person name="Martin F."/>
            <person name="Nordberg H.P."/>
            <person name="Cantor M.N."/>
            <person name="Hua S.X."/>
        </authorList>
    </citation>
    <scope>NUCLEOTIDE SEQUENCE [LARGE SCALE GENOMIC DNA]</scope>
    <source>
        <strain evidence="3 4">Foug A</strain>
    </source>
</reference>
<protein>
    <recommendedName>
        <fullName evidence="2">Yeast cell wall synthesis Kre9/Knh1-like N-terminal domain-containing protein</fullName>
    </recommendedName>
</protein>
<reference evidence="4" key="2">
    <citation type="submission" date="2015-01" db="EMBL/GenBank/DDBJ databases">
        <title>Evolutionary Origins and Diversification of the Mycorrhizal Mutualists.</title>
        <authorList>
            <consortium name="DOE Joint Genome Institute"/>
            <consortium name="Mycorrhizal Genomics Consortium"/>
            <person name="Kohler A."/>
            <person name="Kuo A."/>
            <person name="Nagy L.G."/>
            <person name="Floudas D."/>
            <person name="Copeland A."/>
            <person name="Barry K.W."/>
            <person name="Cichocki N."/>
            <person name="Veneault-Fourrey C."/>
            <person name="LaButti K."/>
            <person name="Lindquist E.A."/>
            <person name="Lipzen A."/>
            <person name="Lundell T."/>
            <person name="Morin E."/>
            <person name="Murat C."/>
            <person name="Riley R."/>
            <person name="Ohm R."/>
            <person name="Sun H."/>
            <person name="Tunlid A."/>
            <person name="Henrissat B."/>
            <person name="Grigoriev I.V."/>
            <person name="Hibbett D.S."/>
            <person name="Martin F."/>
        </authorList>
    </citation>
    <scope>NUCLEOTIDE SEQUENCE [LARGE SCALE GENOMIC DNA]</scope>
    <source>
        <strain evidence="4">Foug A</strain>
    </source>
</reference>
<feature type="non-terminal residue" evidence="3">
    <location>
        <position position="1"/>
    </location>
</feature>
<dbReference type="HOGENOM" id="CLU_088618_3_1_1"/>
<proteinExistence type="predicted"/>
<evidence type="ECO:0000259" key="2">
    <source>
        <dbReference type="Pfam" id="PF10342"/>
    </source>
</evidence>
<sequence>PGGSQGWTTTGPNILVWERVDTDPQNFTAVLTNNAGAMPNGDQVLNALVDGTLGNITCNPPSGGWPTGSGFRVNLVQDAQHLSSILAQSSQFSIN</sequence>
<accession>A0A0C3EKX1</accession>
<dbReference type="STRING" id="1036808.A0A0C3EKX1"/>
<dbReference type="Proteomes" id="UP000053989">
    <property type="component" value="Unassembled WGS sequence"/>
</dbReference>
<evidence type="ECO:0000313" key="4">
    <source>
        <dbReference type="Proteomes" id="UP000053989"/>
    </source>
</evidence>
<organism evidence="3 4">
    <name type="scientific">Scleroderma citrinum Foug A</name>
    <dbReference type="NCBI Taxonomy" id="1036808"/>
    <lineage>
        <taxon>Eukaryota</taxon>
        <taxon>Fungi</taxon>
        <taxon>Dikarya</taxon>
        <taxon>Basidiomycota</taxon>
        <taxon>Agaricomycotina</taxon>
        <taxon>Agaricomycetes</taxon>
        <taxon>Agaricomycetidae</taxon>
        <taxon>Boletales</taxon>
        <taxon>Sclerodermatineae</taxon>
        <taxon>Sclerodermataceae</taxon>
        <taxon>Scleroderma</taxon>
    </lineage>
</organism>
<evidence type="ECO:0000313" key="3">
    <source>
        <dbReference type="EMBL" id="KIM68869.1"/>
    </source>
</evidence>
<feature type="domain" description="Yeast cell wall synthesis Kre9/Knh1-like N-terminal" evidence="2">
    <location>
        <begin position="1"/>
        <end position="94"/>
    </location>
</feature>
<dbReference type="InterPro" id="IPR018466">
    <property type="entry name" value="Kre9/Knh1-like_N"/>
</dbReference>
<keyword evidence="4" id="KW-1185">Reference proteome</keyword>
<dbReference type="InParanoid" id="A0A0C3EKX1"/>
<dbReference type="AlphaFoldDB" id="A0A0C3EKX1"/>
<dbReference type="OrthoDB" id="5316007at2759"/>
<evidence type="ECO:0000256" key="1">
    <source>
        <dbReference type="ARBA" id="ARBA00022729"/>
    </source>
</evidence>
<feature type="non-terminal residue" evidence="3">
    <location>
        <position position="95"/>
    </location>
</feature>
<dbReference type="Pfam" id="PF10342">
    <property type="entry name" value="Kre9_KNH"/>
    <property type="match status" value="1"/>
</dbReference>